<dbReference type="EMBL" id="LR796236">
    <property type="protein sequence ID" value="CAB4129529.1"/>
    <property type="molecule type" value="Genomic_DNA"/>
</dbReference>
<accession>A0A6J5LCS9</accession>
<evidence type="ECO:0000256" key="3">
    <source>
        <dbReference type="ARBA" id="ARBA00022679"/>
    </source>
</evidence>
<evidence type="ECO:0000256" key="8">
    <source>
        <dbReference type="ARBA" id="ARBA00022833"/>
    </source>
</evidence>
<dbReference type="GO" id="GO:0003899">
    <property type="term" value="F:DNA-directed RNA polymerase activity"/>
    <property type="evidence" value="ECO:0007669"/>
    <property type="project" value="InterPro"/>
</dbReference>
<dbReference type="GO" id="GO:0000428">
    <property type="term" value="C:DNA-directed RNA polymerase complex"/>
    <property type="evidence" value="ECO:0007669"/>
    <property type="project" value="UniProtKB-KW"/>
</dbReference>
<dbReference type="InterPro" id="IPR036977">
    <property type="entry name" value="DNA_primase_Znf_CHC2"/>
</dbReference>
<dbReference type="SUPFAM" id="SSF56731">
    <property type="entry name" value="DNA primase core"/>
    <property type="match status" value="1"/>
</dbReference>
<evidence type="ECO:0000259" key="10">
    <source>
        <dbReference type="PROSITE" id="PS50880"/>
    </source>
</evidence>
<organism evidence="11">
    <name type="scientific">uncultured Caudovirales phage</name>
    <dbReference type="NCBI Taxonomy" id="2100421"/>
    <lineage>
        <taxon>Viruses</taxon>
        <taxon>Duplodnaviria</taxon>
        <taxon>Heunggongvirae</taxon>
        <taxon>Uroviricota</taxon>
        <taxon>Caudoviricetes</taxon>
        <taxon>Peduoviridae</taxon>
        <taxon>Maltschvirus</taxon>
        <taxon>Maltschvirus maltsch</taxon>
    </lineage>
</organism>
<dbReference type="SMART" id="SM00493">
    <property type="entry name" value="TOPRIM"/>
    <property type="match status" value="1"/>
</dbReference>
<dbReference type="InterPro" id="IPR034151">
    <property type="entry name" value="TOPRIM_DnaG_bac"/>
</dbReference>
<keyword evidence="8" id="KW-0862">Zinc</keyword>
<gene>
    <name evidence="11" type="ORF">UFOVP115_38</name>
</gene>
<reference evidence="11" key="1">
    <citation type="submission" date="2020-04" db="EMBL/GenBank/DDBJ databases">
        <authorList>
            <person name="Chiriac C."/>
            <person name="Salcher M."/>
            <person name="Ghai R."/>
            <person name="Kavagutti S V."/>
        </authorList>
    </citation>
    <scope>NUCLEOTIDE SEQUENCE</scope>
</reference>
<dbReference type="Gene3D" id="3.90.580.10">
    <property type="entry name" value="Zinc finger, CHC2-type domain"/>
    <property type="match status" value="1"/>
</dbReference>
<proteinExistence type="predicted"/>
<dbReference type="GO" id="GO:0003677">
    <property type="term" value="F:DNA binding"/>
    <property type="evidence" value="ECO:0007669"/>
    <property type="project" value="InterPro"/>
</dbReference>
<sequence>MERVLERLNIDVLNVRGNEILALCPGHLEITGKEDHNPSWWINAETGAHICFSCGFKGNIWSLIATAQNLKDANGFLDYADAKDWLYLSFDNIQLGSPDEEIEQESIFKEVPQITESRLALFTYPPDHALKARGLTLQAAEKHQLLWDTAHSNWITVIRDPYLNKLLGWQEKGFSRRYFRNYPTGVEKSTTLFGLNRYKGGRMIIVESPLDVVRLESIGVSGGVSTYGSMISNAQIELIKDADEILFALDNDESGINASKKMLEQNFEAWFFSYAHTDMKDIGAMSRLEILTGIDNAKHSVNGLGAIE</sequence>
<keyword evidence="1" id="KW-0240">DNA-directed RNA polymerase</keyword>
<keyword evidence="7" id="KW-0863">Zinc-finger</keyword>
<evidence type="ECO:0000256" key="9">
    <source>
        <dbReference type="ARBA" id="ARBA00023163"/>
    </source>
</evidence>
<keyword evidence="3" id="KW-0808">Transferase</keyword>
<feature type="domain" description="Toprim" evidence="10">
    <location>
        <begin position="201"/>
        <end position="286"/>
    </location>
</feature>
<dbReference type="PANTHER" id="PTHR30313:SF2">
    <property type="entry name" value="DNA PRIMASE"/>
    <property type="match status" value="1"/>
</dbReference>
<dbReference type="Pfam" id="PF13662">
    <property type="entry name" value="Toprim_4"/>
    <property type="match status" value="1"/>
</dbReference>
<keyword evidence="2" id="KW-0639">Primosome</keyword>
<evidence type="ECO:0000256" key="1">
    <source>
        <dbReference type="ARBA" id="ARBA00022478"/>
    </source>
</evidence>
<evidence type="ECO:0000256" key="4">
    <source>
        <dbReference type="ARBA" id="ARBA00022695"/>
    </source>
</evidence>
<name>A0A6J5LCS9_9CAUD</name>
<dbReference type="CDD" id="cd03364">
    <property type="entry name" value="TOPRIM_DnaG_primases"/>
    <property type="match status" value="1"/>
</dbReference>
<keyword evidence="9" id="KW-0804">Transcription</keyword>
<dbReference type="SUPFAM" id="SSF57783">
    <property type="entry name" value="Zinc beta-ribbon"/>
    <property type="match status" value="1"/>
</dbReference>
<evidence type="ECO:0000256" key="6">
    <source>
        <dbReference type="ARBA" id="ARBA00022723"/>
    </source>
</evidence>
<keyword evidence="4" id="KW-0548">Nucleotidyltransferase</keyword>
<dbReference type="InterPro" id="IPR002694">
    <property type="entry name" value="Znf_CHC2"/>
</dbReference>
<evidence type="ECO:0000256" key="5">
    <source>
        <dbReference type="ARBA" id="ARBA00022705"/>
    </source>
</evidence>
<dbReference type="GO" id="GO:0006269">
    <property type="term" value="P:DNA replication, synthesis of primer"/>
    <property type="evidence" value="ECO:0007669"/>
    <property type="project" value="UniProtKB-KW"/>
</dbReference>
<dbReference type="GO" id="GO:0008270">
    <property type="term" value="F:zinc ion binding"/>
    <property type="evidence" value="ECO:0007669"/>
    <property type="project" value="UniProtKB-KW"/>
</dbReference>
<keyword evidence="6" id="KW-0479">Metal-binding</keyword>
<dbReference type="InterPro" id="IPR006171">
    <property type="entry name" value="TOPRIM_dom"/>
</dbReference>
<evidence type="ECO:0000256" key="7">
    <source>
        <dbReference type="ARBA" id="ARBA00022771"/>
    </source>
</evidence>
<evidence type="ECO:0000256" key="2">
    <source>
        <dbReference type="ARBA" id="ARBA00022515"/>
    </source>
</evidence>
<evidence type="ECO:0000313" key="11">
    <source>
        <dbReference type="EMBL" id="CAB4129529.1"/>
    </source>
</evidence>
<keyword evidence="5" id="KW-0235">DNA replication</keyword>
<dbReference type="Pfam" id="PF01807">
    <property type="entry name" value="Zn_ribbon_DnaG"/>
    <property type="match status" value="1"/>
</dbReference>
<dbReference type="PANTHER" id="PTHR30313">
    <property type="entry name" value="DNA PRIMASE"/>
    <property type="match status" value="1"/>
</dbReference>
<dbReference type="InterPro" id="IPR050219">
    <property type="entry name" value="DnaG_primase"/>
</dbReference>
<protein>
    <submittedName>
        <fullName evidence="11">Bacterial DnaG primase, TOPRIM domain</fullName>
    </submittedName>
</protein>
<dbReference type="PROSITE" id="PS50880">
    <property type="entry name" value="TOPRIM"/>
    <property type="match status" value="1"/>
</dbReference>
<dbReference type="Gene3D" id="3.40.1360.10">
    <property type="match status" value="1"/>
</dbReference>